<evidence type="ECO:0000256" key="1">
    <source>
        <dbReference type="ARBA" id="ARBA00001936"/>
    </source>
</evidence>
<reference evidence="13" key="2">
    <citation type="submission" date="2023-02" db="EMBL/GenBank/DDBJ databases">
        <authorList>
            <person name="Sun Q."/>
            <person name="Mori K."/>
        </authorList>
    </citation>
    <scope>NUCLEOTIDE SEQUENCE</scope>
    <source>
        <strain evidence="13">NBRC 112290</strain>
    </source>
</reference>
<evidence type="ECO:0000256" key="8">
    <source>
        <dbReference type="ARBA" id="ARBA00022801"/>
    </source>
</evidence>
<dbReference type="InterPro" id="IPR010158">
    <property type="entry name" value="Amidase_Cbmase"/>
</dbReference>
<dbReference type="NCBIfam" id="TIGR01879">
    <property type="entry name" value="hydantase"/>
    <property type="match status" value="1"/>
</dbReference>
<evidence type="ECO:0000256" key="10">
    <source>
        <dbReference type="ARBA" id="ARBA00023211"/>
    </source>
</evidence>
<evidence type="ECO:0000256" key="3">
    <source>
        <dbReference type="ARBA" id="ARBA00002368"/>
    </source>
</evidence>
<dbReference type="GO" id="GO:0016813">
    <property type="term" value="F:hydrolase activity, acting on carbon-nitrogen (but not peptide) bonds, in linear amidines"/>
    <property type="evidence" value="ECO:0007669"/>
    <property type="project" value="InterPro"/>
</dbReference>
<evidence type="ECO:0000256" key="11">
    <source>
        <dbReference type="SAM" id="MobiDB-lite"/>
    </source>
</evidence>
<dbReference type="InterPro" id="IPR024403">
    <property type="entry name" value="DHOase_cat"/>
</dbReference>
<keyword evidence="14" id="KW-1185">Reference proteome</keyword>
<sequence length="855" mass="88695">MTAAADGPSTPGTTTDGGALEARPVELETALADFARLTDGGDGVTRLAHTPTERRAHSLFADRMRGLGLRAWTDAVGNTIAELDPTHPGPAPAVGTGSHLDSVPLGGAYDGTYGVVAALEVARLAVTHDLPRRRPWRFVAFAAEEGARFGSACNGSKVVAGVADAADLHRWHDVDGTTMAQAMTDVGLAPDRAHEARWEPDRWHAFVELHIEQGPLLEDLGATIGVVDRISGSSRAAVVLHGVASHTGATPMHLRVDALAAAAACVLATEAAANDGETRATVGRMEVLPGSMTTIPGEVRFTLDVRGVDARAQRAVLDHLLAEYERLGRERGVAVEYEVLASADPVLLPRAVTDVVARAAAELALPAVTMTSGASHDAQMISRVTPTGMIFVPSRGGLSHVPQEWTSGTHLAAGTTALLRTMQLLDAEGAMTPADGGEPLRHLPGVRVLGSPEVVDLTVRDGVLADVTPSRVPHERARVLLPALVDLHTHLREPGGEAAETIASGTRAAAAGGYSDVFAMANTVPVTDTVAAVRRMREIAADGVWARVHPVGALTHALAGERLTDLAAMAAAGVRLFSDDGRCLEDVALLAEAMTTLARTGGVLAQHAQSTALAGSGVVNDAVAHLVDAPGWPLVGEEAIIARDVAVARATGAHLHVCHVSSGFGAAILGLGRAHGARVTGEVTPHHLVLHDTDAVAAGPALKVNPPLRSGDDAGNLRHALRTGLLDVVATDHAPHEAERKRGTWRTAAFGLTGLETALDVVAEVFTDPTSGEVDWPAVARVTSVVPARIGGLADRAGRPVAVGEPATWAVVGPGDGVVQGHEQHTRSANTPFTGRAVRHRVELTVVDGVVTHRA</sequence>
<dbReference type="Gene3D" id="2.30.40.10">
    <property type="entry name" value="Urease, subunit C, domain 1"/>
    <property type="match status" value="1"/>
</dbReference>
<dbReference type="RefSeq" id="WP_284249123.1">
    <property type="nucleotide sequence ID" value="NZ_BSUM01000001.1"/>
</dbReference>
<dbReference type="SUPFAM" id="SSF53187">
    <property type="entry name" value="Zn-dependent exopeptidases"/>
    <property type="match status" value="1"/>
</dbReference>
<comment type="function">
    <text evidence="3">Catalyzes the reversible cyclization of carbamoyl aspartate to dihydroorotate.</text>
</comment>
<evidence type="ECO:0000256" key="6">
    <source>
        <dbReference type="ARBA" id="ARBA00011738"/>
    </source>
</evidence>
<proteinExistence type="inferred from homology"/>
<dbReference type="SUPFAM" id="SSF51338">
    <property type="entry name" value="Composite domain of metallo-dependent hydrolases"/>
    <property type="match status" value="1"/>
</dbReference>
<evidence type="ECO:0000256" key="5">
    <source>
        <dbReference type="ARBA" id="ARBA00010286"/>
    </source>
</evidence>
<keyword evidence="7" id="KW-0479">Metal-binding</keyword>
<dbReference type="PROSITE" id="PS00483">
    <property type="entry name" value="DIHYDROOROTASE_2"/>
    <property type="match status" value="1"/>
</dbReference>
<dbReference type="InterPro" id="IPR032466">
    <property type="entry name" value="Metal_Hydrolase"/>
</dbReference>
<gene>
    <name evidence="13" type="ORF">GCM10025875_04860</name>
</gene>
<dbReference type="EMBL" id="BSUM01000001">
    <property type="protein sequence ID" value="GMA30494.1"/>
    <property type="molecule type" value="Genomic_DNA"/>
</dbReference>
<feature type="domain" description="Dihydroorotase catalytic" evidence="12">
    <location>
        <begin position="478"/>
        <end position="662"/>
    </location>
</feature>
<dbReference type="Proteomes" id="UP001157161">
    <property type="component" value="Unassembled WGS sequence"/>
</dbReference>
<dbReference type="PANTHER" id="PTHR32494:SF19">
    <property type="entry name" value="ALLANTOATE DEIMINASE-RELATED"/>
    <property type="match status" value="1"/>
</dbReference>
<dbReference type="PANTHER" id="PTHR32494">
    <property type="entry name" value="ALLANTOATE DEIMINASE-RELATED"/>
    <property type="match status" value="1"/>
</dbReference>
<feature type="compositionally biased region" description="Low complexity" evidence="11">
    <location>
        <begin position="1"/>
        <end position="19"/>
    </location>
</feature>
<evidence type="ECO:0000256" key="2">
    <source>
        <dbReference type="ARBA" id="ARBA00001947"/>
    </source>
</evidence>
<feature type="region of interest" description="Disordered" evidence="11">
    <location>
        <begin position="1"/>
        <end position="21"/>
    </location>
</feature>
<dbReference type="GO" id="GO:0004151">
    <property type="term" value="F:dihydroorotase activity"/>
    <property type="evidence" value="ECO:0007669"/>
    <property type="project" value="InterPro"/>
</dbReference>
<keyword evidence="9" id="KW-0665">Pyrimidine biosynthesis</keyword>
<name>A0AA37XAU3_9MICO</name>
<comment type="caution">
    <text evidence="13">The sequence shown here is derived from an EMBL/GenBank/DDBJ whole genome shotgun (WGS) entry which is preliminary data.</text>
</comment>
<dbReference type="Gene3D" id="3.40.630.10">
    <property type="entry name" value="Zn peptidases"/>
    <property type="match status" value="1"/>
</dbReference>
<evidence type="ECO:0000256" key="7">
    <source>
        <dbReference type="ARBA" id="ARBA00022723"/>
    </source>
</evidence>
<dbReference type="Pfam" id="PF12890">
    <property type="entry name" value="DHOase"/>
    <property type="match status" value="1"/>
</dbReference>
<dbReference type="InterPro" id="IPR002933">
    <property type="entry name" value="Peptidase_M20"/>
</dbReference>
<dbReference type="InterPro" id="IPR011059">
    <property type="entry name" value="Metal-dep_hydrolase_composite"/>
</dbReference>
<dbReference type="InterPro" id="IPR002195">
    <property type="entry name" value="Dihydroorotase_CS"/>
</dbReference>
<dbReference type="SUPFAM" id="SSF55031">
    <property type="entry name" value="Bacterial exopeptidase dimerisation domain"/>
    <property type="match status" value="1"/>
</dbReference>
<dbReference type="GO" id="GO:0046872">
    <property type="term" value="F:metal ion binding"/>
    <property type="evidence" value="ECO:0007669"/>
    <property type="project" value="UniProtKB-KW"/>
</dbReference>
<dbReference type="InterPro" id="IPR004722">
    <property type="entry name" value="DHOase"/>
</dbReference>
<dbReference type="Pfam" id="PF01546">
    <property type="entry name" value="Peptidase_M20"/>
    <property type="match status" value="1"/>
</dbReference>
<evidence type="ECO:0000256" key="9">
    <source>
        <dbReference type="ARBA" id="ARBA00022975"/>
    </source>
</evidence>
<keyword evidence="8" id="KW-0378">Hydrolase</keyword>
<reference evidence="13" key="1">
    <citation type="journal article" date="2014" name="Int. J. Syst. Evol. Microbiol.">
        <title>Complete genome sequence of Corynebacterium casei LMG S-19264T (=DSM 44701T), isolated from a smear-ripened cheese.</title>
        <authorList>
            <consortium name="US DOE Joint Genome Institute (JGI-PGF)"/>
            <person name="Walter F."/>
            <person name="Albersmeier A."/>
            <person name="Kalinowski J."/>
            <person name="Ruckert C."/>
        </authorList>
    </citation>
    <scope>NUCLEOTIDE SEQUENCE</scope>
    <source>
        <strain evidence="13">NBRC 112290</strain>
    </source>
</reference>
<evidence type="ECO:0000313" key="14">
    <source>
        <dbReference type="Proteomes" id="UP001157161"/>
    </source>
</evidence>
<protein>
    <recommendedName>
        <fullName evidence="12">Dihydroorotase catalytic domain-containing protein</fullName>
    </recommendedName>
</protein>
<dbReference type="Gene3D" id="3.20.20.140">
    <property type="entry name" value="Metal-dependent hydrolases"/>
    <property type="match status" value="1"/>
</dbReference>
<dbReference type="GO" id="GO:0006221">
    <property type="term" value="P:pyrimidine nucleotide biosynthetic process"/>
    <property type="evidence" value="ECO:0007669"/>
    <property type="project" value="InterPro"/>
</dbReference>
<comment type="subunit">
    <text evidence="6">Homodimer.</text>
</comment>
<dbReference type="CDD" id="cd03884">
    <property type="entry name" value="M20_bAS"/>
    <property type="match status" value="1"/>
</dbReference>
<organism evidence="13 14">
    <name type="scientific">Litorihabitans aurantiacus</name>
    <dbReference type="NCBI Taxonomy" id="1930061"/>
    <lineage>
        <taxon>Bacteria</taxon>
        <taxon>Bacillati</taxon>
        <taxon>Actinomycetota</taxon>
        <taxon>Actinomycetes</taxon>
        <taxon>Micrococcales</taxon>
        <taxon>Beutenbergiaceae</taxon>
        <taxon>Litorihabitans</taxon>
    </lineage>
</organism>
<dbReference type="CDD" id="cd01317">
    <property type="entry name" value="DHOase_IIa"/>
    <property type="match status" value="1"/>
</dbReference>
<accession>A0AA37XAU3</accession>
<comment type="similarity">
    <text evidence="4">Belongs to the peptidase M20 family.</text>
</comment>
<dbReference type="NCBIfam" id="NF006771">
    <property type="entry name" value="PRK09290.1-5"/>
    <property type="match status" value="1"/>
</dbReference>
<comment type="cofactor">
    <cofactor evidence="2">
        <name>Zn(2+)</name>
        <dbReference type="ChEBI" id="CHEBI:29105"/>
    </cofactor>
</comment>
<evidence type="ECO:0000259" key="12">
    <source>
        <dbReference type="Pfam" id="PF12890"/>
    </source>
</evidence>
<comment type="cofactor">
    <cofactor evidence="1">
        <name>Mn(2+)</name>
        <dbReference type="ChEBI" id="CHEBI:29035"/>
    </cofactor>
</comment>
<comment type="similarity">
    <text evidence="5">Belongs to the metallo-dependent hydrolases superfamily. DHOase family. Class I DHOase subfamily.</text>
</comment>
<dbReference type="Gene3D" id="3.30.70.360">
    <property type="match status" value="1"/>
</dbReference>
<evidence type="ECO:0000256" key="4">
    <source>
        <dbReference type="ARBA" id="ARBA00006153"/>
    </source>
</evidence>
<evidence type="ECO:0000313" key="13">
    <source>
        <dbReference type="EMBL" id="GMA30494.1"/>
    </source>
</evidence>
<dbReference type="SUPFAM" id="SSF51556">
    <property type="entry name" value="Metallo-dependent hydrolases"/>
    <property type="match status" value="1"/>
</dbReference>
<dbReference type="AlphaFoldDB" id="A0AA37XAU3"/>
<dbReference type="InterPro" id="IPR036264">
    <property type="entry name" value="Bact_exopeptidase_dim_dom"/>
</dbReference>
<dbReference type="NCBIfam" id="TIGR00857">
    <property type="entry name" value="pyrC_multi"/>
    <property type="match status" value="1"/>
</dbReference>
<keyword evidence="10" id="KW-0464">Manganese</keyword>